<reference evidence="2 3" key="1">
    <citation type="submission" date="2023-02" db="EMBL/GenBank/DDBJ databases">
        <title>Genome sequence of Mucilaginibacter jinjuensis strain KACC 16571.</title>
        <authorList>
            <person name="Kim S."/>
            <person name="Heo J."/>
            <person name="Kwon S.-W."/>
        </authorList>
    </citation>
    <scope>NUCLEOTIDE SEQUENCE [LARGE SCALE GENOMIC DNA]</scope>
    <source>
        <strain evidence="2 3">KACC 16571</strain>
    </source>
</reference>
<dbReference type="InterPro" id="IPR009081">
    <property type="entry name" value="PP-bd_ACP"/>
</dbReference>
<protein>
    <submittedName>
        <fullName evidence="2">Acyl carrier protein</fullName>
    </submittedName>
</protein>
<proteinExistence type="predicted"/>
<dbReference type="SUPFAM" id="SSF47336">
    <property type="entry name" value="ACP-like"/>
    <property type="match status" value="1"/>
</dbReference>
<sequence>MIEKSNFLDNFKELFEETSPDQITFQSHFRDLDEWSSLIVLSLIVQFEDNYNVKLNLEKIESAVTVEDLYQLTQ</sequence>
<dbReference type="Proteomes" id="UP001216139">
    <property type="component" value="Chromosome"/>
</dbReference>
<keyword evidence="3" id="KW-1185">Reference proteome</keyword>
<evidence type="ECO:0000313" key="3">
    <source>
        <dbReference type="Proteomes" id="UP001216139"/>
    </source>
</evidence>
<dbReference type="RefSeq" id="WP_273631431.1">
    <property type="nucleotide sequence ID" value="NZ_CP117167.1"/>
</dbReference>
<dbReference type="InterPro" id="IPR036736">
    <property type="entry name" value="ACP-like_sf"/>
</dbReference>
<evidence type="ECO:0000313" key="2">
    <source>
        <dbReference type="EMBL" id="WCT13159.1"/>
    </source>
</evidence>
<accession>A0ABY7TAA0</accession>
<organism evidence="2 3">
    <name type="scientific">Mucilaginibacter jinjuensis</name>
    <dbReference type="NCBI Taxonomy" id="1176721"/>
    <lineage>
        <taxon>Bacteria</taxon>
        <taxon>Pseudomonadati</taxon>
        <taxon>Bacteroidota</taxon>
        <taxon>Sphingobacteriia</taxon>
        <taxon>Sphingobacteriales</taxon>
        <taxon>Sphingobacteriaceae</taxon>
        <taxon>Mucilaginibacter</taxon>
    </lineage>
</organism>
<dbReference type="Gene3D" id="1.10.1200.10">
    <property type="entry name" value="ACP-like"/>
    <property type="match status" value="1"/>
</dbReference>
<dbReference type="EMBL" id="CP117167">
    <property type="protein sequence ID" value="WCT13159.1"/>
    <property type="molecule type" value="Genomic_DNA"/>
</dbReference>
<evidence type="ECO:0000259" key="1">
    <source>
        <dbReference type="Pfam" id="PF00550"/>
    </source>
</evidence>
<gene>
    <name evidence="2" type="ORF">PQO05_04330</name>
</gene>
<feature type="domain" description="Carrier" evidence="1">
    <location>
        <begin position="19"/>
        <end position="71"/>
    </location>
</feature>
<name>A0ABY7TAA0_9SPHI</name>
<dbReference type="Pfam" id="PF00550">
    <property type="entry name" value="PP-binding"/>
    <property type="match status" value="1"/>
</dbReference>